<proteinExistence type="predicted"/>
<dbReference type="PANTHER" id="PTHR30420">
    <property type="entry name" value="N-SUCCINYLARGININE DIHYDROLASE"/>
    <property type="match status" value="1"/>
</dbReference>
<dbReference type="Proteomes" id="UP000024816">
    <property type="component" value="Unassembled WGS sequence"/>
</dbReference>
<dbReference type="InterPro" id="IPR007041">
    <property type="entry name" value="Arg_succinylTrfase_AstA/AruG"/>
</dbReference>
<organism evidence="4 5">
    <name type="scientific">Hyphomonas jannaschiana VP2</name>
    <dbReference type="NCBI Taxonomy" id="1280952"/>
    <lineage>
        <taxon>Bacteria</taxon>
        <taxon>Pseudomonadati</taxon>
        <taxon>Pseudomonadota</taxon>
        <taxon>Alphaproteobacteria</taxon>
        <taxon>Hyphomonadales</taxon>
        <taxon>Hyphomonadaceae</taxon>
        <taxon>Hyphomonas</taxon>
    </lineage>
</organism>
<evidence type="ECO:0000256" key="2">
    <source>
        <dbReference type="ARBA" id="ARBA00022679"/>
    </source>
</evidence>
<dbReference type="GO" id="GO:0008791">
    <property type="term" value="F:arginine N-succinyltransferase activity"/>
    <property type="evidence" value="ECO:0007669"/>
    <property type="project" value="InterPro"/>
</dbReference>
<keyword evidence="3" id="KW-0012">Acyltransferase</keyword>
<gene>
    <name evidence="4" type="ORF">HJA_12529</name>
</gene>
<dbReference type="InterPro" id="IPR016181">
    <property type="entry name" value="Acyl_CoA_acyltransferase"/>
</dbReference>
<keyword evidence="1" id="KW-0056">Arginine metabolism</keyword>
<dbReference type="PATRIC" id="fig|1280952.3.peg.2508"/>
<dbReference type="PANTHER" id="PTHR30420:SF1">
    <property type="entry name" value="ARGININE N-SUCCINYLTRANSFERASE"/>
    <property type="match status" value="1"/>
</dbReference>
<evidence type="ECO:0000256" key="1">
    <source>
        <dbReference type="ARBA" id="ARBA00022503"/>
    </source>
</evidence>
<dbReference type="eggNOG" id="COG3138">
    <property type="taxonomic scope" value="Bacteria"/>
</dbReference>
<name>A0A059FBB6_9PROT</name>
<sequence>MAETYVMRPSRLDDLQSLIELAELSGPGFTSLPVDVPILRERLQKSDDAFLGRLQRIEYGKYLLMMENAETGEVVGCSAVKAGTGIDQPFFNYRVITLAQASQAAGNLRFDMDALVLTNEYVGFTEVGTLFLKPEHRGGGAGRLAAQSRYLLMAAEPERFGTKVLAELRGVVDNEGRSPFWECLGRHFFRMDFTEADRLSATTDNQFILDLMPKYPIYVDLLPPEAREVIGRCHSDGVGAYKLLQWEGFEFDRTVDIFDGGPLVTVQRRHIRTIQESRRVRFEAGDVDSDPAAKLGLASSDMMPEFRVSLAKSILKDPQTAVVNPDTLALLKLKPGSEGRIWQRSK</sequence>
<reference evidence="4 5" key="1">
    <citation type="journal article" date="2014" name="Antonie Van Leeuwenhoek">
        <title>Hyphomonas beringensis sp. nov. and Hyphomonas chukchiensis sp. nov., isolated from surface seawater of the Bering Sea and Chukchi Sea.</title>
        <authorList>
            <person name="Li C."/>
            <person name="Lai Q."/>
            <person name="Li G."/>
            <person name="Dong C."/>
            <person name="Wang J."/>
            <person name="Liao Y."/>
            <person name="Shao Z."/>
        </authorList>
    </citation>
    <scope>NUCLEOTIDE SEQUENCE [LARGE SCALE GENOMIC DNA]</scope>
    <source>
        <strain evidence="4 5">VP2</strain>
    </source>
</reference>
<dbReference type="RefSeq" id="WP_035582729.1">
    <property type="nucleotide sequence ID" value="NZ_ARYJ01000007.1"/>
</dbReference>
<dbReference type="EMBL" id="ARYJ01000007">
    <property type="protein sequence ID" value="KCZ87828.1"/>
    <property type="molecule type" value="Genomic_DNA"/>
</dbReference>
<dbReference type="STRING" id="1280952.HJA_12529"/>
<dbReference type="OrthoDB" id="21121at2"/>
<comment type="caution">
    <text evidence="4">The sequence shown here is derived from an EMBL/GenBank/DDBJ whole genome shotgun (WGS) entry which is preliminary data.</text>
</comment>
<protein>
    <submittedName>
        <fullName evidence="4">Arginine/ornithine succinyltransferase subunit</fullName>
    </submittedName>
</protein>
<evidence type="ECO:0000313" key="4">
    <source>
        <dbReference type="EMBL" id="KCZ87828.1"/>
    </source>
</evidence>
<dbReference type="GO" id="GO:0006527">
    <property type="term" value="P:L-arginine catabolic process"/>
    <property type="evidence" value="ECO:0007669"/>
    <property type="project" value="InterPro"/>
</dbReference>
<dbReference type="NCBIfam" id="TIGR03243">
    <property type="entry name" value="arg_catab_AOST"/>
    <property type="match status" value="1"/>
</dbReference>
<evidence type="ECO:0000256" key="3">
    <source>
        <dbReference type="ARBA" id="ARBA00023315"/>
    </source>
</evidence>
<dbReference type="Pfam" id="PF04958">
    <property type="entry name" value="AstA"/>
    <property type="match status" value="1"/>
</dbReference>
<keyword evidence="5" id="KW-1185">Reference proteome</keyword>
<accession>A0A059FBB6</accession>
<dbReference type="SUPFAM" id="SSF55729">
    <property type="entry name" value="Acyl-CoA N-acyltransferases (Nat)"/>
    <property type="match status" value="1"/>
</dbReference>
<dbReference type="AlphaFoldDB" id="A0A059FBB6"/>
<keyword evidence="2 4" id="KW-0808">Transferase</keyword>
<evidence type="ECO:0000313" key="5">
    <source>
        <dbReference type="Proteomes" id="UP000024816"/>
    </source>
</evidence>